<dbReference type="InterPro" id="IPR036291">
    <property type="entry name" value="NAD(P)-bd_dom_sf"/>
</dbReference>
<comment type="caution">
    <text evidence="6">The sequence shown here is derived from an EMBL/GenBank/DDBJ whole genome shotgun (WGS) entry which is preliminary data.</text>
</comment>
<evidence type="ECO:0000259" key="5">
    <source>
        <dbReference type="SMART" id="SM00984"/>
    </source>
</evidence>
<feature type="compositionally biased region" description="Acidic residues" evidence="4">
    <location>
        <begin position="32"/>
        <end position="53"/>
    </location>
</feature>
<evidence type="ECO:0000313" key="6">
    <source>
        <dbReference type="EMBL" id="MBL1083798.1"/>
    </source>
</evidence>
<dbReference type="NCBIfam" id="TIGR03026">
    <property type="entry name" value="NDP-sugDHase"/>
    <property type="match status" value="1"/>
</dbReference>
<dbReference type="InterPro" id="IPR001732">
    <property type="entry name" value="UDP-Glc/GDP-Man_DH_N"/>
</dbReference>
<gene>
    <name evidence="6" type="ORF">JK359_17790</name>
</gene>
<dbReference type="Pfam" id="PF03721">
    <property type="entry name" value="UDPG_MGDP_dh_N"/>
    <property type="match status" value="1"/>
</dbReference>
<dbReference type="InterPro" id="IPR014027">
    <property type="entry name" value="UDP-Glc/GDP-Man_DH_C"/>
</dbReference>
<accession>A0A937EJU5</accession>
<dbReference type="InterPro" id="IPR014026">
    <property type="entry name" value="UDP-Glc/GDP-Man_DH_dimer"/>
</dbReference>
<dbReference type="PANTHER" id="PTHR43491">
    <property type="entry name" value="UDP-N-ACETYL-D-MANNOSAMINE DEHYDROGENASE"/>
    <property type="match status" value="1"/>
</dbReference>
<proteinExistence type="inferred from homology"/>
<dbReference type="InterPro" id="IPR036220">
    <property type="entry name" value="UDP-Glc/GDP-Man_DH_C_sf"/>
</dbReference>
<reference evidence="6" key="1">
    <citation type="submission" date="2021-01" db="EMBL/GenBank/DDBJ databases">
        <title>WGS of actinomycetes isolated from Thailand.</title>
        <authorList>
            <person name="Thawai C."/>
        </authorList>
    </citation>
    <scope>NUCLEOTIDE SEQUENCE</scope>
    <source>
        <strain evidence="6">RCU-197</strain>
    </source>
</reference>
<evidence type="ECO:0000256" key="4">
    <source>
        <dbReference type="SAM" id="MobiDB-lite"/>
    </source>
</evidence>
<dbReference type="GO" id="GO:0016616">
    <property type="term" value="F:oxidoreductase activity, acting on the CH-OH group of donors, NAD or NADP as acceptor"/>
    <property type="evidence" value="ECO:0007669"/>
    <property type="project" value="InterPro"/>
</dbReference>
<dbReference type="SUPFAM" id="SSF51735">
    <property type="entry name" value="NAD(P)-binding Rossmann-fold domains"/>
    <property type="match status" value="1"/>
</dbReference>
<keyword evidence="1" id="KW-0560">Oxidoreductase</keyword>
<dbReference type="SUPFAM" id="SSF52413">
    <property type="entry name" value="UDP-glucose/GDP-mannose dehydrogenase C-terminal domain"/>
    <property type="match status" value="1"/>
</dbReference>
<dbReference type="Gene3D" id="3.40.50.720">
    <property type="entry name" value="NAD(P)-binding Rossmann-like Domain"/>
    <property type="match status" value="2"/>
</dbReference>
<dbReference type="Proteomes" id="UP000661858">
    <property type="component" value="Unassembled WGS sequence"/>
</dbReference>
<dbReference type="RefSeq" id="WP_201836705.1">
    <property type="nucleotide sequence ID" value="NZ_JAERRK010000008.1"/>
</dbReference>
<organism evidence="6 7">
    <name type="scientific">Streptomyces actinomycinicus</name>
    <dbReference type="NCBI Taxonomy" id="1695166"/>
    <lineage>
        <taxon>Bacteria</taxon>
        <taxon>Bacillati</taxon>
        <taxon>Actinomycetota</taxon>
        <taxon>Actinomycetes</taxon>
        <taxon>Kitasatosporales</taxon>
        <taxon>Streptomycetaceae</taxon>
        <taxon>Streptomyces</taxon>
    </lineage>
</organism>
<feature type="domain" description="UDP-glucose/GDP-mannose dehydrogenase C-terminal" evidence="5">
    <location>
        <begin position="369"/>
        <end position="464"/>
    </location>
</feature>
<comment type="similarity">
    <text evidence="3">Belongs to the UDP-glucose/GDP-mannose dehydrogenase family.</text>
</comment>
<dbReference type="InterPro" id="IPR008927">
    <property type="entry name" value="6-PGluconate_DH-like_C_sf"/>
</dbReference>
<dbReference type="Pfam" id="PF03720">
    <property type="entry name" value="UDPG_MGDP_dh_C"/>
    <property type="match status" value="1"/>
</dbReference>
<dbReference type="Pfam" id="PF00984">
    <property type="entry name" value="UDPG_MGDP_dh"/>
    <property type="match status" value="1"/>
</dbReference>
<dbReference type="SMART" id="SM00984">
    <property type="entry name" value="UDPG_MGDP_dh_C"/>
    <property type="match status" value="1"/>
</dbReference>
<dbReference type="PIRSF" id="PIRSF500136">
    <property type="entry name" value="UDP_ManNAc_DH"/>
    <property type="match status" value="1"/>
</dbReference>
<dbReference type="GO" id="GO:0016628">
    <property type="term" value="F:oxidoreductase activity, acting on the CH-CH group of donors, NAD or NADP as acceptor"/>
    <property type="evidence" value="ECO:0007669"/>
    <property type="project" value="InterPro"/>
</dbReference>
<feature type="region of interest" description="Disordered" evidence="4">
    <location>
        <begin position="1"/>
        <end position="53"/>
    </location>
</feature>
<dbReference type="AlphaFoldDB" id="A0A937EJU5"/>
<sequence>MQVERIQPLWHEERDDSEPLGHEERDDSQPLGDEERDDSEPLGDEERDGPDGDVELAVIGLGYVGLPLAREASAVGLRVLGLDRDPRVVRGLNAGRSHVDDVSDEDVRRMRDAGFTATTDEACLARAQTVVICVPTPLGDDGGPDLGAVVSAARAVAGRLRRGRLVVLESTTYPGTTEEVVRPLLEESGLRAGEDFALAFSPERIDPGNTRHGLRETPKVVGGCTPSCALRAVTFYGKFVDMVVQAKGTREAEMAKLLENTYRHVNIALVNELAVISRELRVDVWDAIRCAATKPFGFQAFRPSPGVGGHCIPIDPNYLSYKVRSSLGYEFRFVELAQEINRRMPEYVVRRAQDLLNSAGRPLHGSRVLLLGVTYKPDVADVRETPAAPVARLLREREAEIAFHDPHVRQWSADGRPVPRVGDLTAALREHDLTILLQDHSAYDLPALADEARLLFDTRGRIFRPGVEVL</sequence>
<evidence type="ECO:0000256" key="3">
    <source>
        <dbReference type="PIRNR" id="PIRNR000124"/>
    </source>
</evidence>
<name>A0A937EJU5_9ACTN</name>
<protein>
    <submittedName>
        <fullName evidence="6">Nucleotide sugar dehydrogenase</fullName>
    </submittedName>
</protein>
<dbReference type="InterPro" id="IPR028359">
    <property type="entry name" value="UDP_ManNAc/GlcNAc_DH"/>
</dbReference>
<dbReference type="InterPro" id="IPR017476">
    <property type="entry name" value="UDP-Glc/GDP-Man"/>
</dbReference>
<evidence type="ECO:0000313" key="7">
    <source>
        <dbReference type="Proteomes" id="UP000661858"/>
    </source>
</evidence>
<keyword evidence="2" id="KW-0520">NAD</keyword>
<dbReference type="PANTHER" id="PTHR43491:SF1">
    <property type="entry name" value="UDP-N-ACETYL-D-MANNOSAMINE DEHYDROGENASE"/>
    <property type="match status" value="1"/>
</dbReference>
<dbReference type="PIRSF" id="PIRSF000124">
    <property type="entry name" value="UDPglc_GDPman_dh"/>
    <property type="match status" value="1"/>
</dbReference>
<feature type="compositionally biased region" description="Basic and acidic residues" evidence="4">
    <location>
        <begin position="10"/>
        <end position="28"/>
    </location>
</feature>
<dbReference type="GO" id="GO:0000271">
    <property type="term" value="P:polysaccharide biosynthetic process"/>
    <property type="evidence" value="ECO:0007669"/>
    <property type="project" value="InterPro"/>
</dbReference>
<evidence type="ECO:0000256" key="2">
    <source>
        <dbReference type="ARBA" id="ARBA00023027"/>
    </source>
</evidence>
<keyword evidence="7" id="KW-1185">Reference proteome</keyword>
<dbReference type="EMBL" id="JAERRK010000008">
    <property type="protein sequence ID" value="MBL1083798.1"/>
    <property type="molecule type" value="Genomic_DNA"/>
</dbReference>
<dbReference type="GO" id="GO:0051287">
    <property type="term" value="F:NAD binding"/>
    <property type="evidence" value="ECO:0007669"/>
    <property type="project" value="InterPro"/>
</dbReference>
<evidence type="ECO:0000256" key="1">
    <source>
        <dbReference type="ARBA" id="ARBA00023002"/>
    </source>
</evidence>
<dbReference type="SUPFAM" id="SSF48179">
    <property type="entry name" value="6-phosphogluconate dehydrogenase C-terminal domain-like"/>
    <property type="match status" value="1"/>
</dbReference>